<feature type="region of interest" description="Disordered" evidence="9">
    <location>
        <begin position="197"/>
        <end position="241"/>
    </location>
</feature>
<evidence type="ECO:0000256" key="7">
    <source>
        <dbReference type="ARBA" id="ARBA00023242"/>
    </source>
</evidence>
<accession>A0A7R9LQ39</accession>
<dbReference type="PROSITE" id="PS50023">
    <property type="entry name" value="LIM_DOMAIN_2"/>
    <property type="match status" value="2"/>
</dbReference>
<dbReference type="Proteomes" id="UP000728032">
    <property type="component" value="Unassembled WGS sequence"/>
</dbReference>
<reference evidence="11" key="1">
    <citation type="submission" date="2020-11" db="EMBL/GenBank/DDBJ databases">
        <authorList>
            <person name="Tran Van P."/>
        </authorList>
    </citation>
    <scope>NUCLEOTIDE SEQUENCE</scope>
</reference>
<dbReference type="PROSITE" id="PS00478">
    <property type="entry name" value="LIM_DOMAIN_1"/>
    <property type="match status" value="1"/>
</dbReference>
<dbReference type="EMBL" id="OC916741">
    <property type="protein sequence ID" value="CAD7645122.1"/>
    <property type="molecule type" value="Genomic_DNA"/>
</dbReference>
<evidence type="ECO:0000256" key="8">
    <source>
        <dbReference type="PROSITE-ProRule" id="PRU00125"/>
    </source>
</evidence>
<dbReference type="GO" id="GO:0000977">
    <property type="term" value="F:RNA polymerase II transcription regulatory region sequence-specific DNA binding"/>
    <property type="evidence" value="ECO:0007669"/>
    <property type="project" value="TreeGrafter"/>
</dbReference>
<dbReference type="GO" id="GO:0000981">
    <property type="term" value="F:DNA-binding transcription factor activity, RNA polymerase II-specific"/>
    <property type="evidence" value="ECO:0007669"/>
    <property type="project" value="TreeGrafter"/>
</dbReference>
<evidence type="ECO:0000256" key="1">
    <source>
        <dbReference type="ARBA" id="ARBA00004123"/>
    </source>
</evidence>
<evidence type="ECO:0000256" key="6">
    <source>
        <dbReference type="ARBA" id="ARBA00023155"/>
    </source>
</evidence>
<evidence type="ECO:0000256" key="9">
    <source>
        <dbReference type="SAM" id="MobiDB-lite"/>
    </source>
</evidence>
<keyword evidence="6" id="KW-0371">Homeobox</keyword>
<dbReference type="Gene3D" id="2.10.110.10">
    <property type="entry name" value="Cysteine Rich Protein"/>
    <property type="match status" value="2"/>
</dbReference>
<proteinExistence type="predicted"/>
<dbReference type="SMART" id="SM00132">
    <property type="entry name" value="LIM"/>
    <property type="match status" value="2"/>
</dbReference>
<dbReference type="SUPFAM" id="SSF57716">
    <property type="entry name" value="Glucocorticoid receptor-like (DNA-binding domain)"/>
    <property type="match status" value="2"/>
</dbReference>
<dbReference type="PANTHER" id="PTHR24208">
    <property type="entry name" value="LIM/HOMEOBOX PROTEIN LHX"/>
    <property type="match status" value="1"/>
</dbReference>
<evidence type="ECO:0000313" key="11">
    <source>
        <dbReference type="EMBL" id="CAD7645122.1"/>
    </source>
</evidence>
<feature type="non-terminal residue" evidence="11">
    <location>
        <position position="265"/>
    </location>
</feature>
<keyword evidence="2 8" id="KW-0479">Metal-binding</keyword>
<dbReference type="GO" id="GO:0005634">
    <property type="term" value="C:nucleus"/>
    <property type="evidence" value="ECO:0007669"/>
    <property type="project" value="UniProtKB-SubCell"/>
</dbReference>
<name>A0A7R9LQ39_9ACAR</name>
<evidence type="ECO:0000256" key="3">
    <source>
        <dbReference type="ARBA" id="ARBA00022833"/>
    </source>
</evidence>
<comment type="subcellular location">
    <subcellularLocation>
        <location evidence="1">Nucleus</location>
    </subcellularLocation>
</comment>
<gene>
    <name evidence="11" type="ORF">ONB1V03_LOCUS5043</name>
</gene>
<sequence>MGRLVVKNGLDIHGLSTINAFGKRSKGMPSVVIEMQNQEIAAESNDSKINDKTDVFCDESPLTIRCGGCGDNIYDRYYLLTVDRHWHCRCLKCTHCGQQLESQLTCFSRHGLIYCKQDYYRLFWWQKCVRCSQSIQPKQLVMRISIDSHNSHYYHVECFTCVTCDQQLRKGDHFGRHNNYIYCRFHYQQLIDATDAAGGGSAGAPQHTPPDHPLPQSNCAPDSDACDKKSVKSSADSYHQKTKLYKKRKTKLTQKFIDKCESDCR</sequence>
<keyword evidence="4 8" id="KW-0440">LIM domain</keyword>
<evidence type="ECO:0000256" key="5">
    <source>
        <dbReference type="ARBA" id="ARBA00023125"/>
    </source>
</evidence>
<keyword evidence="12" id="KW-1185">Reference proteome</keyword>
<protein>
    <recommendedName>
        <fullName evidence="10">LIM zinc-binding domain-containing protein</fullName>
    </recommendedName>
</protein>
<dbReference type="PANTHER" id="PTHR24208:SF168">
    <property type="entry name" value="PROTEIN APTEROUS"/>
    <property type="match status" value="1"/>
</dbReference>
<feature type="domain" description="LIM zinc-binding" evidence="10">
    <location>
        <begin position="126"/>
        <end position="193"/>
    </location>
</feature>
<keyword evidence="3 8" id="KW-0862">Zinc</keyword>
<organism evidence="11">
    <name type="scientific">Oppiella nova</name>
    <dbReference type="NCBI Taxonomy" id="334625"/>
    <lineage>
        <taxon>Eukaryota</taxon>
        <taxon>Metazoa</taxon>
        <taxon>Ecdysozoa</taxon>
        <taxon>Arthropoda</taxon>
        <taxon>Chelicerata</taxon>
        <taxon>Arachnida</taxon>
        <taxon>Acari</taxon>
        <taxon>Acariformes</taxon>
        <taxon>Sarcoptiformes</taxon>
        <taxon>Oribatida</taxon>
        <taxon>Brachypylina</taxon>
        <taxon>Oppioidea</taxon>
        <taxon>Oppiidae</taxon>
        <taxon>Oppiella</taxon>
    </lineage>
</organism>
<dbReference type="OrthoDB" id="6507315at2759"/>
<dbReference type="GO" id="GO:0046872">
    <property type="term" value="F:metal ion binding"/>
    <property type="evidence" value="ECO:0007669"/>
    <property type="project" value="UniProtKB-KW"/>
</dbReference>
<evidence type="ECO:0000259" key="10">
    <source>
        <dbReference type="PROSITE" id="PS50023"/>
    </source>
</evidence>
<feature type="domain" description="LIM zinc-binding" evidence="10">
    <location>
        <begin position="64"/>
        <end position="125"/>
    </location>
</feature>
<evidence type="ECO:0000256" key="2">
    <source>
        <dbReference type="ARBA" id="ARBA00022723"/>
    </source>
</evidence>
<keyword evidence="7" id="KW-0539">Nucleus</keyword>
<dbReference type="FunFam" id="2.10.110.10:FF:000033">
    <property type="entry name" value="LIM/homeobox protein Lhx9 isoform X2"/>
    <property type="match status" value="1"/>
</dbReference>
<keyword evidence="5" id="KW-0238">DNA-binding</keyword>
<evidence type="ECO:0000256" key="4">
    <source>
        <dbReference type="ARBA" id="ARBA00023038"/>
    </source>
</evidence>
<dbReference type="GO" id="GO:0030182">
    <property type="term" value="P:neuron differentiation"/>
    <property type="evidence" value="ECO:0007669"/>
    <property type="project" value="TreeGrafter"/>
</dbReference>
<dbReference type="EMBL" id="CAJPVJ010001916">
    <property type="protein sequence ID" value="CAG2165503.1"/>
    <property type="molecule type" value="Genomic_DNA"/>
</dbReference>
<dbReference type="AlphaFoldDB" id="A0A7R9LQ39"/>
<evidence type="ECO:0000313" key="12">
    <source>
        <dbReference type="Proteomes" id="UP000728032"/>
    </source>
</evidence>
<dbReference type="InterPro" id="IPR001781">
    <property type="entry name" value="Znf_LIM"/>
</dbReference>
<dbReference type="Pfam" id="PF00412">
    <property type="entry name" value="LIM"/>
    <property type="match status" value="2"/>
</dbReference>
<dbReference type="InterPro" id="IPR050453">
    <property type="entry name" value="LIM_Homeobox_TF"/>
</dbReference>